<evidence type="ECO:0000313" key="6">
    <source>
        <dbReference type="EMBL" id="KAG6518546.1"/>
    </source>
</evidence>
<dbReference type="SUPFAM" id="SSF54403">
    <property type="entry name" value="Cystatin/monellin"/>
    <property type="match status" value="1"/>
</dbReference>
<gene>
    <name evidence="6" type="ORF">ZIOFF_022025</name>
</gene>
<organism evidence="6 7">
    <name type="scientific">Zingiber officinale</name>
    <name type="common">Ginger</name>
    <name type="synonym">Amomum zingiber</name>
    <dbReference type="NCBI Taxonomy" id="94328"/>
    <lineage>
        <taxon>Eukaryota</taxon>
        <taxon>Viridiplantae</taxon>
        <taxon>Streptophyta</taxon>
        <taxon>Embryophyta</taxon>
        <taxon>Tracheophyta</taxon>
        <taxon>Spermatophyta</taxon>
        <taxon>Magnoliopsida</taxon>
        <taxon>Liliopsida</taxon>
        <taxon>Zingiberales</taxon>
        <taxon>Zingiberaceae</taxon>
        <taxon>Zingiber</taxon>
    </lineage>
</organism>
<comment type="caution">
    <text evidence="6">The sequence shown here is derived from an EMBL/GenBank/DDBJ whole genome shotgun (WGS) entry which is preliminary data.</text>
</comment>
<dbReference type="AlphaFoldDB" id="A0A8J5H0Z8"/>
<dbReference type="SMART" id="SM00043">
    <property type="entry name" value="CY"/>
    <property type="match status" value="1"/>
</dbReference>
<name>A0A8J5H0Z8_ZINOF</name>
<keyword evidence="2 4" id="KW-0646">Protease inhibitor</keyword>
<dbReference type="InterPro" id="IPR046350">
    <property type="entry name" value="Cystatin_sf"/>
</dbReference>
<keyword evidence="3 4" id="KW-0789">Thiol protease inhibitor</keyword>
<evidence type="ECO:0000256" key="1">
    <source>
        <dbReference type="ARBA" id="ARBA00007233"/>
    </source>
</evidence>
<accession>A0A8J5H0Z8</accession>
<keyword evidence="7" id="KW-1185">Reference proteome</keyword>
<dbReference type="InterPro" id="IPR000010">
    <property type="entry name" value="Cystatin_dom"/>
</dbReference>
<dbReference type="Gene3D" id="3.10.450.10">
    <property type="match status" value="1"/>
</dbReference>
<dbReference type="InterPro" id="IPR027214">
    <property type="entry name" value="Cystatin"/>
</dbReference>
<evidence type="ECO:0000259" key="5">
    <source>
        <dbReference type="SMART" id="SM00043"/>
    </source>
</evidence>
<evidence type="ECO:0000256" key="2">
    <source>
        <dbReference type="ARBA" id="ARBA00022690"/>
    </source>
</evidence>
<dbReference type="CDD" id="cd00042">
    <property type="entry name" value="CY"/>
    <property type="match status" value="1"/>
</dbReference>
<dbReference type="EMBL" id="JACMSC010000006">
    <property type="protein sequence ID" value="KAG6518546.1"/>
    <property type="molecule type" value="Genomic_DNA"/>
</dbReference>
<dbReference type="Pfam" id="PF16845">
    <property type="entry name" value="SQAPI"/>
    <property type="match status" value="1"/>
</dbReference>
<dbReference type="PANTHER" id="PTHR11413">
    <property type="entry name" value="CYSTATIN FAMILY MEMBER"/>
    <property type="match status" value="1"/>
</dbReference>
<dbReference type="GO" id="GO:0004869">
    <property type="term" value="F:cysteine-type endopeptidase inhibitor activity"/>
    <property type="evidence" value="ECO:0007669"/>
    <property type="project" value="UniProtKB-KW"/>
</dbReference>
<evidence type="ECO:0000256" key="3">
    <source>
        <dbReference type="ARBA" id="ARBA00022704"/>
    </source>
</evidence>
<dbReference type="Proteomes" id="UP000734854">
    <property type="component" value="Unassembled WGS sequence"/>
</dbReference>
<sequence length="133" mass="15128">MRGNPTLRFTQWLGSALRGNSGDLRERGNRRKKIRAGGRLTAGRCDCDAGRRSTWMTFSAAWLVKNALLEFARVVKAREQVVTGTLHHLTVEEVEGGEKKLYEPKVWVKTWLNFKQVEEFKHVGEQGKSDVNS</sequence>
<protein>
    <recommendedName>
        <fullName evidence="4">Cysteine proteinase inhibitor</fullName>
    </recommendedName>
</protein>
<proteinExistence type="inferred from homology"/>
<reference evidence="6 7" key="1">
    <citation type="submission" date="2020-08" db="EMBL/GenBank/DDBJ databases">
        <title>Plant Genome Project.</title>
        <authorList>
            <person name="Zhang R.-G."/>
        </authorList>
    </citation>
    <scope>NUCLEOTIDE SEQUENCE [LARGE SCALE GENOMIC DNA]</scope>
    <source>
        <tissue evidence="6">Rhizome</tissue>
    </source>
</reference>
<evidence type="ECO:0000313" key="7">
    <source>
        <dbReference type="Proteomes" id="UP000734854"/>
    </source>
</evidence>
<comment type="similarity">
    <text evidence="1 4">Belongs to the cystatin family. Phytocystatin subfamily.</text>
</comment>
<dbReference type="PANTHER" id="PTHR11413:SF103">
    <property type="entry name" value="CYSTEINE PROTEINASE INHIBITOR 12"/>
    <property type="match status" value="1"/>
</dbReference>
<evidence type="ECO:0000256" key="4">
    <source>
        <dbReference type="RuleBase" id="RU362130"/>
    </source>
</evidence>
<feature type="domain" description="Cystatin" evidence="5">
    <location>
        <begin position="43"/>
        <end position="123"/>
    </location>
</feature>